<dbReference type="GO" id="GO:0030001">
    <property type="term" value="P:metal ion transport"/>
    <property type="evidence" value="ECO:0007669"/>
    <property type="project" value="UniProtKB-ARBA"/>
</dbReference>
<dbReference type="InterPro" id="IPR051143">
    <property type="entry name" value="TrkH_K-transport"/>
</dbReference>
<dbReference type="AlphaFoldDB" id="A0A172ZNZ1"/>
<dbReference type="GO" id="GO:0098662">
    <property type="term" value="P:inorganic cation transmembrane transport"/>
    <property type="evidence" value="ECO:0007669"/>
    <property type="project" value="UniProtKB-ARBA"/>
</dbReference>
<evidence type="ECO:0000256" key="1">
    <source>
        <dbReference type="ARBA" id="ARBA00004141"/>
    </source>
</evidence>
<proteinExistence type="inferred from homology"/>
<feature type="transmembrane region" description="Helical" evidence="8">
    <location>
        <begin position="92"/>
        <end position="116"/>
    </location>
</feature>
<keyword evidence="5 8" id="KW-1133">Transmembrane helix</keyword>
<comment type="subcellular location">
    <subcellularLocation>
        <location evidence="1">Membrane</location>
        <topology evidence="1">Multi-pass membrane protein</topology>
    </subcellularLocation>
</comment>
<evidence type="ECO:0000256" key="5">
    <source>
        <dbReference type="ARBA" id="ARBA00022989"/>
    </source>
</evidence>
<feature type="transmembrane region" description="Helical" evidence="8">
    <location>
        <begin position="164"/>
        <end position="186"/>
    </location>
</feature>
<comment type="similarity">
    <text evidence="2">Belongs to the TrkH potassium transport family. HKT (TC 2.A.38.3) subfamily.</text>
</comment>
<evidence type="ECO:0000256" key="2">
    <source>
        <dbReference type="ARBA" id="ARBA00010864"/>
    </source>
</evidence>
<evidence type="ECO:0000256" key="3">
    <source>
        <dbReference type="ARBA" id="ARBA00022448"/>
    </source>
</evidence>
<keyword evidence="6" id="KW-0406">Ion transport</keyword>
<evidence type="ECO:0000256" key="7">
    <source>
        <dbReference type="ARBA" id="ARBA00023136"/>
    </source>
</evidence>
<reference evidence="9" key="1">
    <citation type="journal article" date="2016" name="Rice">
        <title>Association of SNP Haplotypes of HKT Family Genes with Salt Tolerance in Indian Wild Rice Germplasm.</title>
        <authorList>
            <person name="Mishra S."/>
            <person name="Singh B."/>
            <person name="Panda K."/>
            <person name="Singh B.P."/>
            <person name="Singh N."/>
            <person name="Misra P."/>
            <person name="Rai V."/>
            <person name="Singh N.K."/>
        </authorList>
    </citation>
    <scope>NUCLEOTIDE SEQUENCE</scope>
    <source>
        <strain evidence="9">336683</strain>
    </source>
</reference>
<keyword evidence="3" id="KW-0813">Transport</keyword>
<organism evidence="9">
    <name type="scientific">Oryza nivara</name>
    <name type="common">Indian wild rice</name>
    <name type="synonym">Oryza sativa f. spontanea</name>
    <dbReference type="NCBI Taxonomy" id="4536"/>
    <lineage>
        <taxon>Eukaryota</taxon>
        <taxon>Viridiplantae</taxon>
        <taxon>Streptophyta</taxon>
        <taxon>Embryophyta</taxon>
        <taxon>Tracheophyta</taxon>
        <taxon>Spermatophyta</taxon>
        <taxon>Magnoliopsida</taxon>
        <taxon>Liliopsida</taxon>
        <taxon>Poales</taxon>
        <taxon>Poaceae</taxon>
        <taxon>BOP clade</taxon>
        <taxon>Oryzoideae</taxon>
        <taxon>Oryzeae</taxon>
        <taxon>Oryzinae</taxon>
        <taxon>Oryza</taxon>
    </lineage>
</organism>
<name>A0A172ZNZ1_ORYNI</name>
<evidence type="ECO:0000313" key="9">
    <source>
        <dbReference type="EMBL" id="ANF99274.1"/>
    </source>
</evidence>
<feature type="transmembrane region" description="Helical" evidence="8">
    <location>
        <begin position="400"/>
        <end position="421"/>
    </location>
</feature>
<feature type="transmembrane region" description="Helical" evidence="8">
    <location>
        <begin position="351"/>
        <end position="369"/>
    </location>
</feature>
<accession>A0A172ZNZ1</accession>
<evidence type="ECO:0000256" key="4">
    <source>
        <dbReference type="ARBA" id="ARBA00022692"/>
    </source>
</evidence>
<dbReference type="PANTHER" id="PTHR31064">
    <property type="entry name" value="POTASSIUM TRANSPORT PROTEIN DDB_G0292412-RELATED"/>
    <property type="match status" value="1"/>
</dbReference>
<dbReference type="PANTHER" id="PTHR31064:SF11">
    <property type="entry name" value="CATION TRANSPORTER HKT2_3-RELATED"/>
    <property type="match status" value="1"/>
</dbReference>
<feature type="transmembrane region" description="Helical" evidence="8">
    <location>
        <begin position="297"/>
        <end position="330"/>
    </location>
</feature>
<dbReference type="InterPro" id="IPR003445">
    <property type="entry name" value="Cat_transpt"/>
</dbReference>
<feature type="transmembrane region" description="Helical" evidence="8">
    <location>
        <begin position="237"/>
        <end position="261"/>
    </location>
</feature>
<dbReference type="EMBL" id="KT796167">
    <property type="protein sequence ID" value="ANF99274.1"/>
    <property type="molecule type" value="Genomic_DNA"/>
</dbReference>
<dbReference type="GO" id="GO:0005886">
    <property type="term" value="C:plasma membrane"/>
    <property type="evidence" value="ECO:0007669"/>
    <property type="project" value="TreeGrafter"/>
</dbReference>
<sequence length="509" mass="56334">MPIRLHIFVNSARHAINSSAFICRFIAYHLSPLLIHLSYFLIIDILGFVSLVVLRPSNHKYNPRYVDMFFLSTSAVTVIGLATIQMEDLSSSQIAILTLLMFLGSKMFLSFLGLVLESSKQNKHDPENRRVSSVTVCKQSQLEEAIPQTPSMNSIDIKKRCLKYLVFVVLAYMIIILVTGSLLVFMYIAHVSSARDVLTRKSINKALFSISVTVSSFTNGGLLPTNESMVVFSSNNGLLLLLIGQILAGSTLFPVFLRLVIWALRGLRLAKAEEPDFMMNNSSAVGFSHLLPNLQTIFLAAVEVAFVAMTVILFCCLNWDSVVFAGLSSLQKITNALFMAVNARQAGENSIDCSLVAPAALVLFMVMMYTPSLTKLFSACQDHKRIGPESDDRTSKGKPFLKMMAFSPLGFNTTVIMLVCITERRSLSTDPLNFSTFNIIFEVISAYGNIGLSTGYSCSRQLQHQEGIACHEKAYNFSGWWSEPGKLILVLAMLCGRLNSKDSTSARTR</sequence>
<feature type="transmembrane region" description="Helical" evidence="8">
    <location>
        <begin position="66"/>
        <end position="86"/>
    </location>
</feature>
<dbReference type="GO" id="GO:0008324">
    <property type="term" value="F:monoatomic cation transmembrane transporter activity"/>
    <property type="evidence" value="ECO:0007669"/>
    <property type="project" value="InterPro"/>
</dbReference>
<keyword evidence="7 8" id="KW-0472">Membrane</keyword>
<evidence type="ECO:0000256" key="8">
    <source>
        <dbReference type="SAM" id="Phobius"/>
    </source>
</evidence>
<gene>
    <name evidence="9" type="primary">HKT2;3</name>
</gene>
<evidence type="ECO:0000256" key="6">
    <source>
        <dbReference type="ARBA" id="ARBA00023065"/>
    </source>
</evidence>
<feature type="transmembrane region" description="Helical" evidence="8">
    <location>
        <begin position="33"/>
        <end position="54"/>
    </location>
</feature>
<dbReference type="Pfam" id="PF02386">
    <property type="entry name" value="TrkH"/>
    <property type="match status" value="2"/>
</dbReference>
<keyword evidence="4 8" id="KW-0812">Transmembrane</keyword>
<protein>
    <submittedName>
        <fullName evidence="9">HKT23 transporter</fullName>
    </submittedName>
</protein>